<keyword evidence="1" id="KW-1133">Transmembrane helix</keyword>
<dbReference type="EMBL" id="CP095072">
    <property type="protein sequence ID" value="UOQ48766.1"/>
    <property type="molecule type" value="Genomic_DNA"/>
</dbReference>
<keyword evidence="1" id="KW-0472">Membrane</keyword>
<gene>
    <name evidence="2" type="ORF">MUN88_00985</name>
</gene>
<feature type="transmembrane region" description="Helical" evidence="1">
    <location>
        <begin position="96"/>
        <end position="116"/>
    </location>
</feature>
<dbReference type="RefSeq" id="WP_244719796.1">
    <property type="nucleotide sequence ID" value="NZ_CP095072.1"/>
</dbReference>
<name>A0ABY4EXK1_9BACI</name>
<feature type="transmembrane region" description="Helical" evidence="1">
    <location>
        <begin position="72"/>
        <end position="90"/>
    </location>
</feature>
<evidence type="ECO:0000256" key="1">
    <source>
        <dbReference type="SAM" id="Phobius"/>
    </source>
</evidence>
<evidence type="ECO:0000313" key="3">
    <source>
        <dbReference type="Proteomes" id="UP000831782"/>
    </source>
</evidence>
<sequence>MNKCEIVKDLIPMYVEKLTSEDSNQFIEEHLHFCDEDCSHFLKNAERDLPMDEFPDEEQDDRKLMKGVKRRINNMIMMAILIGILIGLVISLRFFSLGLVAIVAFLIFTGFQIYFMNKYYESKNKKEDKK</sequence>
<proteinExistence type="predicted"/>
<keyword evidence="1" id="KW-0812">Transmembrane</keyword>
<keyword evidence="3" id="KW-1185">Reference proteome</keyword>
<organism evidence="2 3">
    <name type="scientific">Gracilibacillus caseinilyticus</name>
    <dbReference type="NCBI Taxonomy" id="2932256"/>
    <lineage>
        <taxon>Bacteria</taxon>
        <taxon>Bacillati</taxon>
        <taxon>Bacillota</taxon>
        <taxon>Bacilli</taxon>
        <taxon>Bacillales</taxon>
        <taxon>Bacillaceae</taxon>
        <taxon>Gracilibacillus</taxon>
    </lineage>
</organism>
<dbReference type="Proteomes" id="UP000831782">
    <property type="component" value="Chromosome"/>
</dbReference>
<accession>A0ABY4EXK1</accession>
<evidence type="ECO:0008006" key="4">
    <source>
        <dbReference type="Google" id="ProtNLM"/>
    </source>
</evidence>
<protein>
    <recommendedName>
        <fullName evidence="4">Zinc-finger</fullName>
    </recommendedName>
</protein>
<reference evidence="2 3" key="1">
    <citation type="submission" date="2022-04" db="EMBL/GenBank/DDBJ databases">
        <title>Gracilibacillus sp. isolated from saltern.</title>
        <authorList>
            <person name="Won M."/>
            <person name="Lee C.-M."/>
            <person name="Woen H.-Y."/>
            <person name="Kwon S.-W."/>
        </authorList>
    </citation>
    <scope>NUCLEOTIDE SEQUENCE [LARGE SCALE GENOMIC DNA]</scope>
    <source>
        <strain evidence="2 3">SSWR10-1</strain>
    </source>
</reference>
<evidence type="ECO:0000313" key="2">
    <source>
        <dbReference type="EMBL" id="UOQ48766.1"/>
    </source>
</evidence>